<dbReference type="Proteomes" id="UP000179221">
    <property type="component" value="Unassembled WGS sequence"/>
</dbReference>
<sequence>MERVFEKTEKYILLITIFLLPFTVITISPNPYVVPKLAIAGFGIILLLILLAVRVVTIGKFTFSLSNYDFPVLLIAVTYISSTVIKTPNKMEALLLPGTTTAVVAGALLYFLVNQVKNGSKEALTKILLISGAVFSAFIILAFTGLFNSIPQLPAFMKAKTYSPEGGYLPSAIYLLALLPLGIGTILSQKDINKRAVNACLTLLISAGFLISAWHLLPSKAFYPRFPSWKVSWSVAIDSLKESPILGIGPGNYLTAFSRYRPISYNATDLWALRFATANNHLMTVFTEAGIIGLAGYIILAVAYYKNAKRDLKEKKLVNWGFAGISGLVSFLILFLTTLLFPATALLIIMFFILLALGAKTTATAINLTTAGTRDNQEKDVTSRLPAILVSLPVFALVVWGAYKGGRILLAEYYFQRSLTALANNEAKNTYDNMRRAIILNPRVDRYRASFSRVNLVLADSVAKKAITPPPPSGPEGSSSAGILSEKDQNDISQMIQVAISEAKATVALNPLRAANWEILGRTYQSIIPLAKGADVFAAQSFRQAIALDPVNPSYRIILGGLYYGAKDYETATRIYELAVATKPDLANSHFNLAYSYSQQGKTDLAIQQMTLTLSLLDPKSKDYETAKAALDTMEAKKKTATEATAGENLTPPAQPTPAIKPQVELPAGSEPPEAPITPTATPIPENSEPSPTPTVQP</sequence>
<feature type="transmembrane region" description="Helical" evidence="3">
    <location>
        <begin position="37"/>
        <end position="56"/>
    </location>
</feature>
<name>A0A1F7YGH8_9BACT</name>
<evidence type="ECO:0000313" key="4">
    <source>
        <dbReference type="EMBL" id="OGM26270.1"/>
    </source>
</evidence>
<keyword evidence="3" id="KW-1133">Transmembrane helix</keyword>
<feature type="transmembrane region" description="Helical" evidence="3">
    <location>
        <begin position="282"/>
        <end position="305"/>
    </location>
</feature>
<proteinExistence type="predicted"/>
<organism evidence="4 5">
    <name type="scientific">Candidatus Woesebacteria bacterium RIFCSPHIGHO2_01_FULL_40_22</name>
    <dbReference type="NCBI Taxonomy" id="1802499"/>
    <lineage>
        <taxon>Bacteria</taxon>
        <taxon>Candidatus Woeseibacteriota</taxon>
    </lineage>
</organism>
<reference evidence="4 5" key="1">
    <citation type="journal article" date="2016" name="Nat. Commun.">
        <title>Thousands of microbial genomes shed light on interconnected biogeochemical processes in an aquifer system.</title>
        <authorList>
            <person name="Anantharaman K."/>
            <person name="Brown C.T."/>
            <person name="Hug L.A."/>
            <person name="Sharon I."/>
            <person name="Castelle C.J."/>
            <person name="Probst A.J."/>
            <person name="Thomas B.C."/>
            <person name="Singh A."/>
            <person name="Wilkins M.J."/>
            <person name="Karaoz U."/>
            <person name="Brodie E.L."/>
            <person name="Williams K.H."/>
            <person name="Hubbard S.S."/>
            <person name="Banfield J.F."/>
        </authorList>
    </citation>
    <scope>NUCLEOTIDE SEQUENCE [LARGE SCALE GENOMIC DNA]</scope>
</reference>
<dbReference type="InterPro" id="IPR011990">
    <property type="entry name" value="TPR-like_helical_dom_sf"/>
</dbReference>
<feature type="transmembrane region" description="Helical" evidence="3">
    <location>
        <begin position="167"/>
        <end position="187"/>
    </location>
</feature>
<accession>A0A1F7YGH8</accession>
<keyword evidence="3" id="KW-0812">Transmembrane</keyword>
<evidence type="ECO:0000256" key="1">
    <source>
        <dbReference type="PROSITE-ProRule" id="PRU00339"/>
    </source>
</evidence>
<keyword evidence="1" id="KW-0802">TPR repeat</keyword>
<feature type="region of interest" description="Disordered" evidence="2">
    <location>
        <begin position="638"/>
        <end position="698"/>
    </location>
</feature>
<feature type="transmembrane region" description="Helical" evidence="3">
    <location>
        <begin position="68"/>
        <end position="87"/>
    </location>
</feature>
<feature type="transmembrane region" description="Helical" evidence="3">
    <location>
        <begin position="199"/>
        <end position="217"/>
    </location>
</feature>
<dbReference type="PROSITE" id="PS50005">
    <property type="entry name" value="TPR"/>
    <property type="match status" value="1"/>
</dbReference>
<dbReference type="PANTHER" id="PTHR37422">
    <property type="entry name" value="TEICHURONIC ACID BIOSYNTHESIS PROTEIN TUAE"/>
    <property type="match status" value="1"/>
</dbReference>
<feature type="transmembrane region" description="Helical" evidence="3">
    <location>
        <begin position="93"/>
        <end position="113"/>
    </location>
</feature>
<feature type="transmembrane region" description="Helical" evidence="3">
    <location>
        <begin position="381"/>
        <end position="403"/>
    </location>
</feature>
<comment type="caution">
    <text evidence="4">The sequence shown here is derived from an EMBL/GenBank/DDBJ whole genome shotgun (WGS) entry which is preliminary data.</text>
</comment>
<evidence type="ECO:0000313" key="5">
    <source>
        <dbReference type="Proteomes" id="UP000179221"/>
    </source>
</evidence>
<feature type="transmembrane region" description="Helical" evidence="3">
    <location>
        <begin position="317"/>
        <end position="341"/>
    </location>
</feature>
<feature type="transmembrane region" description="Helical" evidence="3">
    <location>
        <begin position="125"/>
        <end position="147"/>
    </location>
</feature>
<keyword evidence="3" id="KW-0472">Membrane</keyword>
<dbReference type="SUPFAM" id="SSF48452">
    <property type="entry name" value="TPR-like"/>
    <property type="match status" value="1"/>
</dbReference>
<evidence type="ECO:0000256" key="3">
    <source>
        <dbReference type="SAM" id="Phobius"/>
    </source>
</evidence>
<feature type="transmembrane region" description="Helical" evidence="3">
    <location>
        <begin position="347"/>
        <end position="369"/>
    </location>
</feature>
<evidence type="ECO:0000256" key="2">
    <source>
        <dbReference type="SAM" id="MobiDB-lite"/>
    </source>
</evidence>
<dbReference type="EMBL" id="MGGL01000014">
    <property type="protein sequence ID" value="OGM26270.1"/>
    <property type="molecule type" value="Genomic_DNA"/>
</dbReference>
<dbReference type="InterPro" id="IPR051533">
    <property type="entry name" value="WaaL-like"/>
</dbReference>
<dbReference type="InterPro" id="IPR019734">
    <property type="entry name" value="TPR_rpt"/>
</dbReference>
<protein>
    <submittedName>
        <fullName evidence="4">Uncharacterized protein</fullName>
    </submittedName>
</protein>
<gene>
    <name evidence="4" type="ORF">A2628_03640</name>
</gene>
<feature type="transmembrane region" description="Helical" evidence="3">
    <location>
        <begin position="12"/>
        <end position="31"/>
    </location>
</feature>
<feature type="compositionally biased region" description="Low complexity" evidence="2">
    <location>
        <begin position="677"/>
        <end position="686"/>
    </location>
</feature>
<dbReference type="PANTHER" id="PTHR37422:SF13">
    <property type="entry name" value="LIPOPOLYSACCHARIDE BIOSYNTHESIS PROTEIN PA4999-RELATED"/>
    <property type="match status" value="1"/>
</dbReference>
<dbReference type="AlphaFoldDB" id="A0A1F7YGH8"/>
<dbReference type="Gene3D" id="1.25.40.10">
    <property type="entry name" value="Tetratricopeptide repeat domain"/>
    <property type="match status" value="1"/>
</dbReference>
<feature type="repeat" description="TPR" evidence="1">
    <location>
        <begin position="553"/>
        <end position="586"/>
    </location>
</feature>